<dbReference type="EMBL" id="FNEJ01000006">
    <property type="protein sequence ID" value="SDI56787.1"/>
    <property type="molecule type" value="Genomic_DNA"/>
</dbReference>
<evidence type="ECO:0000313" key="2">
    <source>
        <dbReference type="EMBL" id="SDI56787.1"/>
    </source>
</evidence>
<proteinExistence type="predicted"/>
<reference evidence="2 3" key="1">
    <citation type="submission" date="2016-10" db="EMBL/GenBank/DDBJ databases">
        <authorList>
            <person name="de Groot N.N."/>
        </authorList>
    </citation>
    <scope>NUCLEOTIDE SEQUENCE [LARGE SCALE GENOMIC DNA]</scope>
    <source>
        <strain evidence="2 3">DSM 26424</strain>
    </source>
</reference>
<dbReference type="OrthoDB" id="7875737at2"/>
<sequence length="71" mass="7861">MEWLIWVGAAMSLLGLVGLFWCILRVWSARRSGLEDAALREAVRKVVPLNMAALMLSVFGLVMVVVGIFLN</sequence>
<evidence type="ECO:0000313" key="3">
    <source>
        <dbReference type="Proteomes" id="UP000199093"/>
    </source>
</evidence>
<feature type="transmembrane region" description="Helical" evidence="1">
    <location>
        <begin position="6"/>
        <end position="27"/>
    </location>
</feature>
<dbReference type="STRING" id="555512.SAMN04487993_1006253"/>
<dbReference type="Proteomes" id="UP000199093">
    <property type="component" value="Unassembled WGS sequence"/>
</dbReference>
<protein>
    <submittedName>
        <fullName evidence="2">Uncharacterized protein</fullName>
    </submittedName>
</protein>
<keyword evidence="1" id="KW-1133">Transmembrane helix</keyword>
<evidence type="ECO:0000256" key="1">
    <source>
        <dbReference type="SAM" id="Phobius"/>
    </source>
</evidence>
<dbReference type="RefSeq" id="WP_089846066.1">
    <property type="nucleotide sequence ID" value="NZ_FNEJ01000006.1"/>
</dbReference>
<keyword evidence="1" id="KW-0812">Transmembrane</keyword>
<gene>
    <name evidence="2" type="ORF">SAMN04487993_1006253</name>
</gene>
<keyword evidence="3" id="KW-1185">Reference proteome</keyword>
<keyword evidence="1" id="KW-0472">Membrane</keyword>
<feature type="transmembrane region" description="Helical" evidence="1">
    <location>
        <begin position="47"/>
        <end position="70"/>
    </location>
</feature>
<dbReference type="AlphaFoldDB" id="A0A1G8LMX2"/>
<accession>A0A1G8LMX2</accession>
<name>A0A1G8LMX2_9RHOB</name>
<organism evidence="2 3">
    <name type="scientific">Salipiger marinus</name>
    <dbReference type="NCBI Taxonomy" id="555512"/>
    <lineage>
        <taxon>Bacteria</taxon>
        <taxon>Pseudomonadati</taxon>
        <taxon>Pseudomonadota</taxon>
        <taxon>Alphaproteobacteria</taxon>
        <taxon>Rhodobacterales</taxon>
        <taxon>Roseobacteraceae</taxon>
        <taxon>Salipiger</taxon>
    </lineage>
</organism>